<gene>
    <name evidence="2" type="ORF">NCTC9081_03668</name>
</gene>
<organism evidence="2 3">
    <name type="scientific">Escherichia coli</name>
    <dbReference type="NCBI Taxonomy" id="562"/>
    <lineage>
        <taxon>Bacteria</taxon>
        <taxon>Pseudomonadati</taxon>
        <taxon>Pseudomonadota</taxon>
        <taxon>Gammaproteobacteria</taxon>
        <taxon>Enterobacterales</taxon>
        <taxon>Enterobacteriaceae</taxon>
        <taxon>Escherichia</taxon>
    </lineage>
</organism>
<reference evidence="2 3" key="1">
    <citation type="submission" date="2018-06" db="EMBL/GenBank/DDBJ databases">
        <authorList>
            <consortium name="Pathogen Informatics"/>
            <person name="Doyle S."/>
        </authorList>
    </citation>
    <scope>NUCLEOTIDE SEQUENCE [LARGE SCALE GENOMIC DNA]</scope>
    <source>
        <strain evidence="2 3">NCTC9081</strain>
    </source>
</reference>
<feature type="region of interest" description="Disordered" evidence="1">
    <location>
        <begin position="1"/>
        <end position="55"/>
    </location>
</feature>
<proteinExistence type="predicted"/>
<dbReference type="Proteomes" id="UP000254716">
    <property type="component" value="Unassembled WGS sequence"/>
</dbReference>
<protein>
    <submittedName>
        <fullName evidence="2">Uncharacterized protein</fullName>
    </submittedName>
</protein>
<name>A0A376W214_ECOLX</name>
<sequence length="55" mass="5532">MLIDDIDFAGPLPSATQAGPSHRKNAGSLGSTGGKNGGKLRLADGQLPATTDLKN</sequence>
<accession>A0A376W214</accession>
<dbReference type="AlphaFoldDB" id="A0A376W214"/>
<dbReference type="EMBL" id="UGCV01000008">
    <property type="protein sequence ID" value="STJ18192.1"/>
    <property type="molecule type" value="Genomic_DNA"/>
</dbReference>
<evidence type="ECO:0000313" key="2">
    <source>
        <dbReference type="EMBL" id="STJ18192.1"/>
    </source>
</evidence>
<evidence type="ECO:0000313" key="3">
    <source>
        <dbReference type="Proteomes" id="UP000254716"/>
    </source>
</evidence>
<evidence type="ECO:0000256" key="1">
    <source>
        <dbReference type="SAM" id="MobiDB-lite"/>
    </source>
</evidence>